<dbReference type="KEGG" id="vg:20098556"/>
<feature type="transmembrane region" description="Helical" evidence="1">
    <location>
        <begin position="55"/>
        <end position="73"/>
    </location>
</feature>
<feature type="transmembrane region" description="Helical" evidence="1">
    <location>
        <begin position="196"/>
        <end position="217"/>
    </location>
</feature>
<keyword evidence="1" id="KW-1133">Transmembrane helix</keyword>
<protein>
    <submittedName>
        <fullName evidence="2">Membrane protein EE42</fullName>
    </submittedName>
</protein>
<organism evidence="2 3">
    <name type="scientific">Elephant endotheliotropic herpesvirus 5</name>
    <dbReference type="NCBI Taxonomy" id="768738"/>
    <lineage>
        <taxon>Viruses</taxon>
        <taxon>Duplodnaviria</taxon>
        <taxon>Heunggongvirae</taxon>
        <taxon>Peploviricota</taxon>
        <taxon>Herviviricetes</taxon>
        <taxon>Herpesvirales</taxon>
        <taxon>Orthoherpesviridae</taxon>
        <taxon>Betaherpesvirinae</taxon>
        <taxon>Proboscivirus</taxon>
    </lineage>
</organism>
<feature type="transmembrane region" description="Helical" evidence="1">
    <location>
        <begin position="138"/>
        <end position="158"/>
    </location>
</feature>
<sequence length="240" mass="27722">MDSTEQSPVASPMPYLLSLGEDSEFYEYVLSLAFVTLFLLCCVLHRINPAPKVSFLDPILISVCTILSLYYLLHEQLFSLNSADRQPWPHYFLETWMFYCYTVCALTMILYIIYHLVTPFHQYEMISKVIRRLGRRTFIYITAMLWSIDVPDMCVHVVDETTTVYVFVYLYIFVLLTNALSELADNFCRHVIDRSVTNAVMFGAFLIVHINCCSINSGMRLNGNVFTFILTAYGLSNQIV</sequence>
<dbReference type="EMBL" id="KF921519">
    <property type="protein sequence ID" value="AHC02805.1"/>
    <property type="molecule type" value="Genomic_DNA"/>
</dbReference>
<dbReference type="Proteomes" id="UP000152474">
    <property type="component" value="Segment"/>
</dbReference>
<name>A0A075CYD2_9BETA</name>
<evidence type="ECO:0000313" key="3">
    <source>
        <dbReference type="Proteomes" id="UP000152474"/>
    </source>
</evidence>
<feature type="transmembrane region" description="Helical" evidence="1">
    <location>
        <begin position="25"/>
        <end position="43"/>
    </location>
</feature>
<feature type="transmembrane region" description="Helical" evidence="1">
    <location>
        <begin position="96"/>
        <end position="117"/>
    </location>
</feature>
<evidence type="ECO:0000313" key="2">
    <source>
        <dbReference type="EMBL" id="AHC02805.1"/>
    </source>
</evidence>
<dbReference type="GeneID" id="20098556"/>
<keyword evidence="1" id="KW-0812">Transmembrane</keyword>
<dbReference type="RefSeq" id="YP_009052065.1">
    <property type="nucleotide sequence ID" value="NC_024696.1"/>
</dbReference>
<keyword evidence="1" id="KW-0472">Membrane</keyword>
<keyword evidence="3" id="KW-1185">Reference proteome</keyword>
<reference evidence="2 3" key="1">
    <citation type="submission" date="2013-11" db="EMBL/GenBank/DDBJ databases">
        <title>Genome sequence of elephant endotheliotropic herpesvirus 5.</title>
        <authorList>
            <person name="Wilkie G.S."/>
            <person name="Davison A.J."/>
            <person name="Denk D."/>
            <person name="Kerr K."/>
            <person name="Redrobe S."/>
            <person name="Steinbach F."/>
            <person name="Dastjerdi A."/>
        </authorList>
    </citation>
    <scope>NUCLEOTIDE SEQUENCE [LARGE SCALE GENOMIC DNA]</scope>
    <source>
        <strain evidence="2 3">Vijay</strain>
    </source>
</reference>
<dbReference type="OrthoDB" id="33275at10239"/>
<feature type="transmembrane region" description="Helical" evidence="1">
    <location>
        <begin position="164"/>
        <end position="184"/>
    </location>
</feature>
<proteinExistence type="predicted"/>
<gene>
    <name evidence="2" type="primary">EE42</name>
</gene>
<evidence type="ECO:0000256" key="1">
    <source>
        <dbReference type="SAM" id="Phobius"/>
    </source>
</evidence>
<accession>A0A075CYD2</accession>